<sequence>MEKQYLLSVDQSTQGTKALLFDREGNLICGGDLPHRQIINDAGWVSHDLNEIYANTLKVVRDVIEKAGIRREQVAGLGISNQRETSAVRDRTDGHPLADAIVWQCSRAKDICARVEESGKAEWVRRTTGINLSPFFPASKLAWFMENVKKMWGMRVGVCFFLGGGGGGKRHPRGSWAWGLWTGMPGKGND</sequence>
<dbReference type="InterPro" id="IPR043129">
    <property type="entry name" value="ATPase_NBD"/>
</dbReference>
<dbReference type="InterPro" id="IPR018483">
    <property type="entry name" value="Carb_kinase_FGGY_CS"/>
</dbReference>
<reference evidence="6 7" key="1">
    <citation type="journal article" date="2020" name="Cell Host Microbe">
        <title>Functional and Genomic Variation between Human-Derived Isolates of Lachnospiraceae Reveals Inter- and Intra-Species Diversity.</title>
        <authorList>
            <person name="Sorbara M.T."/>
            <person name="Littmann E.R."/>
            <person name="Fontana E."/>
            <person name="Moody T.U."/>
            <person name="Kohout C.E."/>
            <person name="Gjonbalaj M."/>
            <person name="Eaton V."/>
            <person name="Seok R."/>
            <person name="Leiner I.M."/>
            <person name="Pamer E.G."/>
        </authorList>
    </citation>
    <scope>NUCLEOTIDE SEQUENCE [LARGE SCALE GENOMIC DNA]</scope>
    <source>
        <strain evidence="6 7">MSK.2.26</strain>
    </source>
</reference>
<dbReference type="PROSITE" id="PS00933">
    <property type="entry name" value="FGGY_KINASES_1"/>
    <property type="match status" value="1"/>
</dbReference>
<dbReference type="PANTHER" id="PTHR10196">
    <property type="entry name" value="SUGAR KINASE"/>
    <property type="match status" value="1"/>
</dbReference>
<keyword evidence="2" id="KW-0808">Transferase</keyword>
<dbReference type="SUPFAM" id="SSF53067">
    <property type="entry name" value="Actin-like ATPase domain"/>
    <property type="match status" value="1"/>
</dbReference>
<proteinExistence type="inferred from homology"/>
<comment type="similarity">
    <text evidence="1">Belongs to the FGGY kinase family.</text>
</comment>
<dbReference type="Pfam" id="PF00370">
    <property type="entry name" value="FGGY_N"/>
    <property type="match status" value="1"/>
</dbReference>
<dbReference type="Gene3D" id="3.30.420.40">
    <property type="match status" value="1"/>
</dbReference>
<feature type="domain" description="Carbohydrate kinase FGGY N-terminal" evidence="5">
    <location>
        <begin position="5"/>
        <end position="150"/>
    </location>
</feature>
<evidence type="ECO:0000256" key="1">
    <source>
        <dbReference type="ARBA" id="ARBA00009156"/>
    </source>
</evidence>
<dbReference type="PANTHER" id="PTHR10196:SF69">
    <property type="entry name" value="GLYCEROL KINASE"/>
    <property type="match status" value="1"/>
</dbReference>
<accession>A0ABD6LEE9</accession>
<name>A0ABD6LEE9_9FIRM</name>
<dbReference type="Proteomes" id="UP000719916">
    <property type="component" value="Unassembled WGS sequence"/>
</dbReference>
<evidence type="ECO:0000256" key="4">
    <source>
        <dbReference type="ARBA" id="ARBA00043149"/>
    </source>
</evidence>
<comment type="caution">
    <text evidence="6">The sequence shown here is derived from an EMBL/GenBank/DDBJ whole genome shotgun (WGS) entry which is preliminary data.</text>
</comment>
<evidence type="ECO:0000256" key="2">
    <source>
        <dbReference type="ARBA" id="ARBA00022679"/>
    </source>
</evidence>
<evidence type="ECO:0000259" key="5">
    <source>
        <dbReference type="Pfam" id="PF00370"/>
    </source>
</evidence>
<protein>
    <recommendedName>
        <fullName evidence="4">ATP:glycerol 3-phosphotransferase</fullName>
    </recommendedName>
</protein>
<keyword evidence="3" id="KW-0418">Kinase</keyword>
<gene>
    <name evidence="6" type="ORF">G5B26_02535</name>
</gene>
<dbReference type="AlphaFoldDB" id="A0ABD6LEE9"/>
<dbReference type="EMBL" id="JAAISW010000002">
    <property type="protein sequence ID" value="NSJ42475.1"/>
    <property type="molecule type" value="Genomic_DNA"/>
</dbReference>
<evidence type="ECO:0000313" key="7">
    <source>
        <dbReference type="Proteomes" id="UP000719916"/>
    </source>
</evidence>
<organism evidence="6 7">
    <name type="scientific">Enterocloster clostridioformis</name>
    <dbReference type="NCBI Taxonomy" id="1531"/>
    <lineage>
        <taxon>Bacteria</taxon>
        <taxon>Bacillati</taxon>
        <taxon>Bacillota</taxon>
        <taxon>Clostridia</taxon>
        <taxon>Lachnospirales</taxon>
        <taxon>Lachnospiraceae</taxon>
        <taxon>Enterocloster</taxon>
    </lineage>
</organism>
<evidence type="ECO:0000313" key="6">
    <source>
        <dbReference type="EMBL" id="NSJ42475.1"/>
    </source>
</evidence>
<dbReference type="GO" id="GO:0016301">
    <property type="term" value="F:kinase activity"/>
    <property type="evidence" value="ECO:0007669"/>
    <property type="project" value="UniProtKB-KW"/>
</dbReference>
<evidence type="ECO:0000256" key="3">
    <source>
        <dbReference type="ARBA" id="ARBA00022777"/>
    </source>
</evidence>
<dbReference type="InterPro" id="IPR018484">
    <property type="entry name" value="FGGY_N"/>
</dbReference>